<feature type="repeat" description="WD" evidence="3">
    <location>
        <begin position="18"/>
        <end position="51"/>
    </location>
</feature>
<keyword evidence="5" id="KW-1185">Reference proteome</keyword>
<dbReference type="Proteomes" id="UP000481858">
    <property type="component" value="Unassembled WGS sequence"/>
</dbReference>
<dbReference type="FunCoup" id="A0A7C8N1E5">
    <property type="interactions" value="1141"/>
</dbReference>
<feature type="repeat" description="WD" evidence="3">
    <location>
        <begin position="103"/>
        <end position="148"/>
    </location>
</feature>
<evidence type="ECO:0000313" key="4">
    <source>
        <dbReference type="EMBL" id="KAF2973395.1"/>
    </source>
</evidence>
<dbReference type="InterPro" id="IPR001680">
    <property type="entry name" value="WD40_rpt"/>
</dbReference>
<reference evidence="4 5" key="1">
    <citation type="submission" date="2019-12" db="EMBL/GenBank/DDBJ databases">
        <title>Draft genome sequence of the ascomycete Xylaria multiplex DSM 110363.</title>
        <authorList>
            <person name="Buettner E."/>
            <person name="Kellner H."/>
        </authorList>
    </citation>
    <scope>NUCLEOTIDE SEQUENCE [LARGE SCALE GENOMIC DNA]</scope>
    <source>
        <strain evidence="4 5">DSM 110363</strain>
    </source>
</reference>
<organism evidence="4 5">
    <name type="scientific">Xylaria multiplex</name>
    <dbReference type="NCBI Taxonomy" id="323545"/>
    <lineage>
        <taxon>Eukaryota</taxon>
        <taxon>Fungi</taxon>
        <taxon>Dikarya</taxon>
        <taxon>Ascomycota</taxon>
        <taxon>Pezizomycotina</taxon>
        <taxon>Sordariomycetes</taxon>
        <taxon>Xylariomycetidae</taxon>
        <taxon>Xylariales</taxon>
        <taxon>Xylariaceae</taxon>
        <taxon>Xylaria</taxon>
    </lineage>
</organism>
<dbReference type="PRINTS" id="PR00320">
    <property type="entry name" value="GPROTEINBRPT"/>
</dbReference>
<name>A0A7C8N1E5_9PEZI</name>
<evidence type="ECO:0000256" key="3">
    <source>
        <dbReference type="PROSITE-ProRule" id="PRU00221"/>
    </source>
</evidence>
<dbReference type="SMART" id="SM00320">
    <property type="entry name" value="WD40"/>
    <property type="match status" value="4"/>
</dbReference>
<proteinExistence type="predicted"/>
<dbReference type="PANTHER" id="PTHR10971">
    <property type="entry name" value="MRNA EXPORT FACTOR AND BUB3"/>
    <property type="match status" value="1"/>
</dbReference>
<dbReference type="Gene3D" id="2.130.10.10">
    <property type="entry name" value="YVTN repeat-like/Quinoprotein amine dehydrogenase"/>
    <property type="match status" value="1"/>
</dbReference>
<dbReference type="OrthoDB" id="256303at2759"/>
<dbReference type="Pfam" id="PF00400">
    <property type="entry name" value="WD40"/>
    <property type="match status" value="4"/>
</dbReference>
<dbReference type="InterPro" id="IPR036322">
    <property type="entry name" value="WD40_repeat_dom_sf"/>
</dbReference>
<dbReference type="InterPro" id="IPR020472">
    <property type="entry name" value="WD40_PAC1"/>
</dbReference>
<comment type="caution">
    <text evidence="4">The sequence shown here is derived from an EMBL/GenBank/DDBJ whole genome shotgun (WGS) entry which is preliminary data.</text>
</comment>
<dbReference type="EMBL" id="WUBL01000001">
    <property type="protein sequence ID" value="KAF2973395.1"/>
    <property type="molecule type" value="Genomic_DNA"/>
</dbReference>
<protein>
    <submittedName>
        <fullName evidence="4">Uncharacterized protein</fullName>
    </submittedName>
</protein>
<gene>
    <name evidence="4" type="ORF">GQX73_g149</name>
</gene>
<dbReference type="InterPro" id="IPR019775">
    <property type="entry name" value="WD40_repeat_CS"/>
</dbReference>
<sequence length="372" mass="40263">MRSPPPRVGSSLNDVALPSDGEDTIQSISWSPVAEYLAAASWDNKVRIYDVAQSGSAQGVSALCAEGPVFSCDWAKDGKKVIAGGADKKIRIMDVSTGQQDIVGSHEAPVRGVRFVDVPGTEGSIIMSGSWDKTIKFWDIRQQGAAIASLPCGERVYSLDAKADLAVIATADLFIHLVDLKNPTTFLSKVKSPIRYQTKAVAAFPDGKGWATTSIEGRCGMNAVDEENARGINFTFRCHREIDEPNKLIKIWAINDVQFHPVHTSVFATGGSDGSFCFWDRIAHSRLKSYFPSATPPSAVGGTHNARPASITATSFSRDGSFYAYALGYDWSRGAVGNTPQIETKIMLHRVTEEDARLKSAGRGTDDTDKNR</sequence>
<dbReference type="InterPro" id="IPR015943">
    <property type="entry name" value="WD40/YVTN_repeat-like_dom_sf"/>
</dbReference>
<evidence type="ECO:0000313" key="5">
    <source>
        <dbReference type="Proteomes" id="UP000481858"/>
    </source>
</evidence>
<dbReference type="PROSITE" id="PS00678">
    <property type="entry name" value="WD_REPEATS_1"/>
    <property type="match status" value="1"/>
</dbReference>
<dbReference type="SUPFAM" id="SSF50978">
    <property type="entry name" value="WD40 repeat-like"/>
    <property type="match status" value="1"/>
</dbReference>
<accession>A0A7C8N1E5</accession>
<keyword evidence="1 3" id="KW-0853">WD repeat</keyword>
<dbReference type="PROSITE" id="PS50294">
    <property type="entry name" value="WD_REPEATS_REGION"/>
    <property type="match status" value="1"/>
</dbReference>
<evidence type="ECO:0000256" key="1">
    <source>
        <dbReference type="ARBA" id="ARBA00022574"/>
    </source>
</evidence>
<evidence type="ECO:0000256" key="2">
    <source>
        <dbReference type="ARBA" id="ARBA00022737"/>
    </source>
</evidence>
<dbReference type="AlphaFoldDB" id="A0A7C8N1E5"/>
<keyword evidence="2" id="KW-0677">Repeat</keyword>
<dbReference type="InParanoid" id="A0A7C8N1E5"/>
<dbReference type="PROSITE" id="PS50082">
    <property type="entry name" value="WD_REPEATS_2"/>
    <property type="match status" value="2"/>
</dbReference>